<dbReference type="OrthoDB" id="3559921at2"/>
<accession>A0A2N5Y0A0</accession>
<comment type="caution">
    <text evidence="1">The sequence shown here is derived from an EMBL/GenBank/DDBJ whole genome shotgun (WGS) entry which is preliminary data.</text>
</comment>
<organism evidence="1 2">
    <name type="scientific">Kineobactrum sediminis</name>
    <dbReference type="NCBI Taxonomy" id="1905677"/>
    <lineage>
        <taxon>Bacteria</taxon>
        <taxon>Pseudomonadati</taxon>
        <taxon>Pseudomonadota</taxon>
        <taxon>Gammaproteobacteria</taxon>
        <taxon>Cellvibrionales</taxon>
        <taxon>Halieaceae</taxon>
        <taxon>Kineobactrum</taxon>
    </lineage>
</organism>
<evidence type="ECO:0000313" key="1">
    <source>
        <dbReference type="EMBL" id="PLW81779.1"/>
    </source>
</evidence>
<dbReference type="EMBL" id="PKLZ01000010">
    <property type="protein sequence ID" value="PLW81779.1"/>
    <property type="molecule type" value="Genomic_DNA"/>
</dbReference>
<protein>
    <submittedName>
        <fullName evidence="1">Uncharacterized protein</fullName>
    </submittedName>
</protein>
<dbReference type="AlphaFoldDB" id="A0A2N5Y0A0"/>
<sequence>MKLDYAQLLESNNLLQINGDETYWLCVTRTVQESKLFPVPAYMLMSYLNAFYRYPALLRKIEDNMSAEEVGDRARHMGAKVNAIAMWGLPCFYLLGREWMINMGLLRPQDAAEDVAYILDFWKRFELSFRRNSGHKTAFEGGHRGQIHSEAQLQVFHADLYDCEVGDSLHQAAQAFVASASQYAFLIACESRISLHNHGPYNLGDDRQMIVRDFNDIAEYDFPWLDDVAEGVPYNNLTVTMATQGVNFNIMDDWGSFESDPEFKDENIVGVGLYTSGPLSDGFLPVGMDSREELTQTFLDLNTRVKDAMSRLWQKMAGWSRDQMLDAGALTYYAIFKDMAHIAGCYDPEDWIKIDQRAERFRPLLNDEYSRDALGEICVGTGPSHQINDYMMMMHNDAPTRIYSPIPYSILVDGDYAPTVGGVEPGITYLDEKKDAYRTTEGTLSIDEYNARVRKFQPELYKAENRLFCETTVKYRYETPEADALYKLYQKHSRNLADKGAGLRRDDVEALRQKNNKG</sequence>
<proteinExistence type="predicted"/>
<evidence type="ECO:0000313" key="2">
    <source>
        <dbReference type="Proteomes" id="UP000234845"/>
    </source>
</evidence>
<dbReference type="RefSeq" id="WP_101522062.1">
    <property type="nucleotide sequence ID" value="NZ_PKLZ01000010.1"/>
</dbReference>
<dbReference type="Proteomes" id="UP000234845">
    <property type="component" value="Unassembled WGS sequence"/>
</dbReference>
<name>A0A2N5Y0A0_9GAMM</name>
<reference evidence="2" key="1">
    <citation type="submission" date="2017-11" db="EMBL/GenBank/DDBJ databases">
        <title>The draft genome sequence of Chromatocurvus sp. F02.</title>
        <authorList>
            <person name="Du Z.-J."/>
            <person name="Chang Y.-Q."/>
        </authorList>
    </citation>
    <scope>NUCLEOTIDE SEQUENCE [LARGE SCALE GENOMIC DNA]</scope>
    <source>
        <strain evidence="2">F02</strain>
    </source>
</reference>
<gene>
    <name evidence="1" type="ORF">CWI75_13605</name>
</gene>
<keyword evidence="2" id="KW-1185">Reference proteome</keyword>